<dbReference type="PRINTS" id="PR01163">
    <property type="entry name" value="BETATUBULIN"/>
</dbReference>
<evidence type="ECO:0000256" key="2">
    <source>
        <dbReference type="ARBA" id="ARBA00022701"/>
    </source>
</evidence>
<comment type="caution">
    <text evidence="5">The sequence shown here is derived from an EMBL/GenBank/DDBJ whole genome shotgun (WGS) entry which is preliminary data.</text>
</comment>
<comment type="similarity">
    <text evidence="1">Belongs to the tubulin family.</text>
</comment>
<keyword evidence="6" id="KW-1185">Reference proteome</keyword>
<accession>A0AAW1YS08</accession>
<keyword evidence="4" id="KW-0342">GTP-binding</keyword>
<evidence type="ECO:0000256" key="4">
    <source>
        <dbReference type="ARBA" id="ARBA00023134"/>
    </source>
</evidence>
<organism evidence="5 6">
    <name type="scientific">Rubus argutus</name>
    <name type="common">Southern blackberry</name>
    <dbReference type="NCBI Taxonomy" id="59490"/>
    <lineage>
        <taxon>Eukaryota</taxon>
        <taxon>Viridiplantae</taxon>
        <taxon>Streptophyta</taxon>
        <taxon>Embryophyta</taxon>
        <taxon>Tracheophyta</taxon>
        <taxon>Spermatophyta</taxon>
        <taxon>Magnoliopsida</taxon>
        <taxon>eudicotyledons</taxon>
        <taxon>Gunneridae</taxon>
        <taxon>Pentapetalae</taxon>
        <taxon>rosids</taxon>
        <taxon>fabids</taxon>
        <taxon>Rosales</taxon>
        <taxon>Rosaceae</taxon>
        <taxon>Rosoideae</taxon>
        <taxon>Rosoideae incertae sedis</taxon>
        <taxon>Rubus</taxon>
    </lineage>
</organism>
<dbReference type="GO" id="GO:0005874">
    <property type="term" value="C:microtubule"/>
    <property type="evidence" value="ECO:0007669"/>
    <property type="project" value="UniProtKB-KW"/>
</dbReference>
<evidence type="ECO:0008006" key="7">
    <source>
        <dbReference type="Google" id="ProtNLM"/>
    </source>
</evidence>
<keyword evidence="3" id="KW-0547">Nucleotide-binding</keyword>
<evidence type="ECO:0000313" key="5">
    <source>
        <dbReference type="EMBL" id="KAK9951531.1"/>
    </source>
</evidence>
<dbReference type="Proteomes" id="UP001457282">
    <property type="component" value="Unassembled WGS sequence"/>
</dbReference>
<dbReference type="GO" id="GO:0003924">
    <property type="term" value="F:GTPase activity"/>
    <property type="evidence" value="ECO:0007669"/>
    <property type="project" value="InterPro"/>
</dbReference>
<dbReference type="InterPro" id="IPR036525">
    <property type="entry name" value="Tubulin/FtsZ_GTPase_sf"/>
</dbReference>
<sequence length="178" mass="19665">MAEDRDRWRRGGDGDDGLDREIAGFGVRHEATTPVTPSFSLVNVYFNEASGGRYIPRAVLMDLEPGTMDNVRSGLYGQIFCPDNFVFGHSGKISWKDLGESHTEGAQLIESVLDAAERPKTMTACKLWRKICAETSTEISLLAGNWKFVLAGLICQGFMENVDQPHVLDVESAILIKN</sequence>
<name>A0AAW1YS08_RUBAR</name>
<dbReference type="Gene3D" id="3.40.50.1440">
    <property type="entry name" value="Tubulin/FtsZ, GTPase domain"/>
    <property type="match status" value="1"/>
</dbReference>
<protein>
    <recommendedName>
        <fullName evidence="7">Tubulin/FtsZ GTPase domain-containing protein</fullName>
    </recommendedName>
</protein>
<evidence type="ECO:0000256" key="1">
    <source>
        <dbReference type="ARBA" id="ARBA00009636"/>
    </source>
</evidence>
<dbReference type="GO" id="GO:0007017">
    <property type="term" value="P:microtubule-based process"/>
    <property type="evidence" value="ECO:0007669"/>
    <property type="project" value="InterPro"/>
</dbReference>
<dbReference type="GO" id="GO:0005200">
    <property type="term" value="F:structural constituent of cytoskeleton"/>
    <property type="evidence" value="ECO:0007669"/>
    <property type="project" value="InterPro"/>
</dbReference>
<dbReference type="GO" id="GO:0005525">
    <property type="term" value="F:GTP binding"/>
    <property type="evidence" value="ECO:0007669"/>
    <property type="project" value="UniProtKB-KW"/>
</dbReference>
<dbReference type="AlphaFoldDB" id="A0AAW1YS08"/>
<dbReference type="EMBL" id="JBEDUW010000001">
    <property type="protein sequence ID" value="KAK9951531.1"/>
    <property type="molecule type" value="Genomic_DNA"/>
</dbReference>
<gene>
    <name evidence="5" type="ORF">M0R45_006969</name>
</gene>
<dbReference type="SUPFAM" id="SSF52490">
    <property type="entry name" value="Tubulin nucleotide-binding domain-like"/>
    <property type="match status" value="1"/>
</dbReference>
<reference evidence="5 6" key="1">
    <citation type="journal article" date="2023" name="G3 (Bethesda)">
        <title>A chromosome-length genome assembly and annotation of blackberry (Rubus argutus, cv. 'Hillquist').</title>
        <authorList>
            <person name="Bruna T."/>
            <person name="Aryal R."/>
            <person name="Dudchenko O."/>
            <person name="Sargent D.J."/>
            <person name="Mead D."/>
            <person name="Buti M."/>
            <person name="Cavallini A."/>
            <person name="Hytonen T."/>
            <person name="Andres J."/>
            <person name="Pham M."/>
            <person name="Weisz D."/>
            <person name="Mascagni F."/>
            <person name="Usai G."/>
            <person name="Natali L."/>
            <person name="Bassil N."/>
            <person name="Fernandez G.E."/>
            <person name="Lomsadze A."/>
            <person name="Armour M."/>
            <person name="Olukolu B."/>
            <person name="Poorten T."/>
            <person name="Britton C."/>
            <person name="Davik J."/>
            <person name="Ashrafi H."/>
            <person name="Aiden E.L."/>
            <person name="Borodovsky M."/>
            <person name="Worthington M."/>
        </authorList>
    </citation>
    <scope>NUCLEOTIDE SEQUENCE [LARGE SCALE GENOMIC DNA]</scope>
    <source>
        <strain evidence="5">PI 553951</strain>
    </source>
</reference>
<dbReference type="PANTHER" id="PTHR36527:SF3">
    <property type="entry name" value="OS01G0282866 PROTEIN"/>
    <property type="match status" value="1"/>
</dbReference>
<dbReference type="InterPro" id="IPR002453">
    <property type="entry name" value="Beta_tubulin"/>
</dbReference>
<evidence type="ECO:0000256" key="3">
    <source>
        <dbReference type="ARBA" id="ARBA00022741"/>
    </source>
</evidence>
<dbReference type="PRINTS" id="PR01161">
    <property type="entry name" value="TUBULIN"/>
</dbReference>
<evidence type="ECO:0000313" key="6">
    <source>
        <dbReference type="Proteomes" id="UP001457282"/>
    </source>
</evidence>
<proteinExistence type="inferred from homology"/>
<dbReference type="InterPro" id="IPR000217">
    <property type="entry name" value="Tubulin"/>
</dbReference>
<dbReference type="PANTHER" id="PTHR36527">
    <property type="entry name" value="OS01G0282866 PROTEIN"/>
    <property type="match status" value="1"/>
</dbReference>
<keyword evidence="2" id="KW-0493">Microtubule</keyword>